<evidence type="ECO:0000256" key="1">
    <source>
        <dbReference type="SAM" id="MobiDB-lite"/>
    </source>
</evidence>
<evidence type="ECO:0000313" key="2">
    <source>
        <dbReference type="EMBL" id="KAG0663912.1"/>
    </source>
</evidence>
<reference evidence="2 3" key="1">
    <citation type="submission" date="2020-11" db="EMBL/GenBank/DDBJ databases">
        <title>Kefir isolates.</title>
        <authorList>
            <person name="Marcisauskas S."/>
            <person name="Kim Y."/>
            <person name="Blasche S."/>
        </authorList>
    </citation>
    <scope>NUCLEOTIDE SEQUENCE [LARGE SCALE GENOMIC DNA]</scope>
    <source>
        <strain evidence="2 3">KR</strain>
    </source>
</reference>
<dbReference type="AlphaFoldDB" id="A0A9P6W6L6"/>
<gene>
    <name evidence="2" type="ORF">C6P46_002138</name>
</gene>
<feature type="region of interest" description="Disordered" evidence="1">
    <location>
        <begin position="217"/>
        <end position="239"/>
    </location>
</feature>
<feature type="region of interest" description="Disordered" evidence="1">
    <location>
        <begin position="1"/>
        <end position="136"/>
    </location>
</feature>
<feature type="compositionally biased region" description="Low complexity" evidence="1">
    <location>
        <begin position="52"/>
        <end position="78"/>
    </location>
</feature>
<feature type="compositionally biased region" description="Basic residues" evidence="1">
    <location>
        <begin position="82"/>
        <end position="96"/>
    </location>
</feature>
<evidence type="ECO:0000313" key="3">
    <source>
        <dbReference type="Proteomes" id="UP000777482"/>
    </source>
</evidence>
<organism evidence="2 3">
    <name type="scientific">Rhodotorula mucilaginosa</name>
    <name type="common">Yeast</name>
    <name type="synonym">Rhodotorula rubra</name>
    <dbReference type="NCBI Taxonomy" id="5537"/>
    <lineage>
        <taxon>Eukaryota</taxon>
        <taxon>Fungi</taxon>
        <taxon>Dikarya</taxon>
        <taxon>Basidiomycota</taxon>
        <taxon>Pucciniomycotina</taxon>
        <taxon>Microbotryomycetes</taxon>
        <taxon>Sporidiobolales</taxon>
        <taxon>Sporidiobolaceae</taxon>
        <taxon>Rhodotorula</taxon>
    </lineage>
</organism>
<feature type="compositionally biased region" description="Polar residues" evidence="1">
    <location>
        <begin position="102"/>
        <end position="117"/>
    </location>
</feature>
<dbReference type="OrthoDB" id="416729at2759"/>
<feature type="compositionally biased region" description="Low complexity" evidence="1">
    <location>
        <begin position="274"/>
        <end position="302"/>
    </location>
</feature>
<proteinExistence type="predicted"/>
<dbReference type="EMBL" id="PUHQ01000017">
    <property type="protein sequence ID" value="KAG0663912.1"/>
    <property type="molecule type" value="Genomic_DNA"/>
</dbReference>
<protein>
    <submittedName>
        <fullName evidence="2">Uncharacterized protein</fullName>
    </submittedName>
</protein>
<feature type="compositionally biased region" description="Polar residues" evidence="1">
    <location>
        <begin position="35"/>
        <end position="46"/>
    </location>
</feature>
<accession>A0A9P6W6L6</accession>
<feature type="compositionally biased region" description="Acidic residues" evidence="1">
    <location>
        <begin position="222"/>
        <end position="238"/>
    </location>
</feature>
<dbReference type="Proteomes" id="UP000777482">
    <property type="component" value="Unassembled WGS sequence"/>
</dbReference>
<feature type="compositionally biased region" description="Basic residues" evidence="1">
    <location>
        <begin position="304"/>
        <end position="314"/>
    </location>
</feature>
<keyword evidence="3" id="KW-1185">Reference proteome</keyword>
<name>A0A9P6W6L6_RHOMI</name>
<comment type="caution">
    <text evidence="2">The sequence shown here is derived from an EMBL/GenBank/DDBJ whole genome shotgun (WGS) entry which is preliminary data.</text>
</comment>
<feature type="compositionally biased region" description="Low complexity" evidence="1">
    <location>
        <begin position="13"/>
        <end position="24"/>
    </location>
</feature>
<feature type="region of interest" description="Disordered" evidence="1">
    <location>
        <begin position="274"/>
        <end position="314"/>
    </location>
</feature>
<sequence length="314" mass="32820">MAPAATKRALALSQSSQSPSQGSQARPKKRPRTQAPASQPSTSTQLAPQPAPTTAAVAETGALSAPPAAPAPAASKVSLPPPKKRTLHKGKLRRLSTGHPHGNTNDTSFAALNSNGLSARPRTREKSTLSGAKIGGKSKDLRDRVEAEELWIRRPAKGSTRTKHGLGYAGYLKMGVAAFVERGPSSPDRCTTLTLHALGAAIPLCLSLALAIRDAIPGGEPTGDDPNDAEMNGQEEEEPLVKLEVVTGSKDVHDEITPDDEDEDILYQTRTKSTVSVTLSLSGSLRSSLGAAPPTTSRTGGASRRGKKRSGRGR</sequence>